<gene>
    <name evidence="1" type="ORF">ACCO45_003974</name>
</gene>
<reference evidence="1" key="1">
    <citation type="submission" date="2024-12" db="EMBL/GenBank/DDBJ databases">
        <title>Comparative genomics and development of molecular markers within Purpureocillium lilacinum and among Purpureocillium species.</title>
        <authorList>
            <person name="Yeh Z.-Y."/>
            <person name="Ni N.-T."/>
            <person name="Lo P.-H."/>
            <person name="Mushyakhwo K."/>
            <person name="Lin C.-F."/>
            <person name="Nai Y.-S."/>
        </authorList>
    </citation>
    <scope>NUCLEOTIDE SEQUENCE</scope>
    <source>
        <strain evidence="1">NCHU-NPUST-175</strain>
    </source>
</reference>
<dbReference type="Proteomes" id="UP001638806">
    <property type="component" value="Unassembled WGS sequence"/>
</dbReference>
<evidence type="ECO:0000313" key="2">
    <source>
        <dbReference type="Proteomes" id="UP001638806"/>
    </source>
</evidence>
<name>A0ACC4E1T4_PURLI</name>
<evidence type="ECO:0000313" key="1">
    <source>
        <dbReference type="EMBL" id="KAL3962451.1"/>
    </source>
</evidence>
<accession>A0ACC4E1T4</accession>
<protein>
    <submittedName>
        <fullName evidence="1">Uncharacterized protein</fullName>
    </submittedName>
</protein>
<dbReference type="EMBL" id="JBGNUJ010000003">
    <property type="protein sequence ID" value="KAL3962451.1"/>
    <property type="molecule type" value="Genomic_DNA"/>
</dbReference>
<comment type="caution">
    <text evidence="1">The sequence shown here is derived from an EMBL/GenBank/DDBJ whole genome shotgun (WGS) entry which is preliminary data.</text>
</comment>
<keyword evidence="2" id="KW-1185">Reference proteome</keyword>
<sequence length="149" mass="15589">MQGLVDLRHLSPTACYGNESNQACASYVPLPFHKGASKLRLAAAQTLALQVLWSSCPGMVDGCPARHDSSIPTSLLSAAEANPLGPDSRARRRVAGAHSLSPPGDARGKAGRWYSVGALDALHVPGLLPWLATGSWLAICQVAQRPPSS</sequence>
<proteinExistence type="predicted"/>
<organism evidence="1 2">
    <name type="scientific">Purpureocillium lilacinum</name>
    <name type="common">Paecilomyces lilacinus</name>
    <dbReference type="NCBI Taxonomy" id="33203"/>
    <lineage>
        <taxon>Eukaryota</taxon>
        <taxon>Fungi</taxon>
        <taxon>Dikarya</taxon>
        <taxon>Ascomycota</taxon>
        <taxon>Pezizomycotina</taxon>
        <taxon>Sordariomycetes</taxon>
        <taxon>Hypocreomycetidae</taxon>
        <taxon>Hypocreales</taxon>
        <taxon>Ophiocordycipitaceae</taxon>
        <taxon>Purpureocillium</taxon>
    </lineage>
</organism>